<name>A0A1R2AW15_9CILI</name>
<dbReference type="Pfam" id="PF02798">
    <property type="entry name" value="GST_N"/>
    <property type="match status" value="1"/>
</dbReference>
<protein>
    <recommendedName>
        <fullName evidence="5">Glutathione transferase</fullName>
    </recommendedName>
</protein>
<dbReference type="Gene3D" id="3.40.30.10">
    <property type="entry name" value="Glutaredoxin"/>
    <property type="match status" value="1"/>
</dbReference>
<dbReference type="PROSITE" id="PS50404">
    <property type="entry name" value="GST_NTER"/>
    <property type="match status" value="1"/>
</dbReference>
<dbReference type="SUPFAM" id="SSF52833">
    <property type="entry name" value="Thioredoxin-like"/>
    <property type="match status" value="1"/>
</dbReference>
<evidence type="ECO:0000259" key="2">
    <source>
        <dbReference type="PROSITE" id="PS50405"/>
    </source>
</evidence>
<dbReference type="Gene3D" id="1.20.1050.10">
    <property type="match status" value="1"/>
</dbReference>
<dbReference type="EMBL" id="MPUH01001293">
    <property type="protein sequence ID" value="OMJ68697.1"/>
    <property type="molecule type" value="Genomic_DNA"/>
</dbReference>
<evidence type="ECO:0000259" key="1">
    <source>
        <dbReference type="PROSITE" id="PS50404"/>
    </source>
</evidence>
<feature type="domain" description="GST N-terminal" evidence="1">
    <location>
        <begin position="1"/>
        <end position="78"/>
    </location>
</feature>
<dbReference type="CDD" id="cd03039">
    <property type="entry name" value="GST_N_Sigma_like"/>
    <property type="match status" value="1"/>
</dbReference>
<dbReference type="AlphaFoldDB" id="A0A1R2AW15"/>
<reference evidence="3 4" key="1">
    <citation type="submission" date="2016-11" db="EMBL/GenBank/DDBJ databases">
        <title>The macronuclear genome of Stentor coeruleus: a giant cell with tiny introns.</title>
        <authorList>
            <person name="Slabodnick M."/>
            <person name="Ruby J.G."/>
            <person name="Reiff S.B."/>
            <person name="Swart E.C."/>
            <person name="Gosai S."/>
            <person name="Prabakaran S."/>
            <person name="Witkowska E."/>
            <person name="Larue G.E."/>
            <person name="Fisher S."/>
            <person name="Freeman R.M."/>
            <person name="Gunawardena J."/>
            <person name="Chu W."/>
            <person name="Stover N.A."/>
            <person name="Gregory B.D."/>
            <person name="Nowacki M."/>
            <person name="Derisi J."/>
            <person name="Roy S.W."/>
            <person name="Marshall W.F."/>
            <person name="Sood P."/>
        </authorList>
    </citation>
    <scope>NUCLEOTIDE SEQUENCE [LARGE SCALE GENOMIC DNA]</scope>
    <source>
        <strain evidence="3">WM001</strain>
    </source>
</reference>
<dbReference type="GO" id="GO:0004364">
    <property type="term" value="F:glutathione transferase activity"/>
    <property type="evidence" value="ECO:0007669"/>
    <property type="project" value="TreeGrafter"/>
</dbReference>
<evidence type="ECO:0000313" key="4">
    <source>
        <dbReference type="Proteomes" id="UP000187209"/>
    </source>
</evidence>
<dbReference type="GO" id="GO:0006749">
    <property type="term" value="P:glutathione metabolic process"/>
    <property type="evidence" value="ECO:0007669"/>
    <property type="project" value="TreeGrafter"/>
</dbReference>
<dbReference type="OrthoDB" id="420389at2759"/>
<keyword evidence="4" id="KW-1185">Reference proteome</keyword>
<evidence type="ECO:0008006" key="5">
    <source>
        <dbReference type="Google" id="ProtNLM"/>
    </source>
</evidence>
<feature type="domain" description="GST C-terminal" evidence="2">
    <location>
        <begin position="80"/>
        <end position="208"/>
    </location>
</feature>
<dbReference type="Proteomes" id="UP000187209">
    <property type="component" value="Unassembled WGS sequence"/>
</dbReference>
<dbReference type="InterPro" id="IPR036249">
    <property type="entry name" value="Thioredoxin-like_sf"/>
</dbReference>
<dbReference type="SFLD" id="SFLDS00019">
    <property type="entry name" value="Glutathione_Transferase_(cytos"/>
    <property type="match status" value="1"/>
</dbReference>
<dbReference type="PANTHER" id="PTHR11571">
    <property type="entry name" value="GLUTATHIONE S-TRANSFERASE"/>
    <property type="match status" value="1"/>
</dbReference>
<evidence type="ECO:0000313" key="3">
    <source>
        <dbReference type="EMBL" id="OMJ68697.1"/>
    </source>
</evidence>
<dbReference type="Pfam" id="PF14497">
    <property type="entry name" value="GST_C_3"/>
    <property type="match status" value="1"/>
</dbReference>
<gene>
    <name evidence="3" type="ORF">SteCoe_33783</name>
</gene>
<dbReference type="InterPro" id="IPR050213">
    <property type="entry name" value="GST_superfamily"/>
</dbReference>
<dbReference type="InterPro" id="IPR010987">
    <property type="entry name" value="Glutathione-S-Trfase_C-like"/>
</dbReference>
<accession>A0A1R2AW15</accession>
<dbReference type="PROSITE" id="PS50405">
    <property type="entry name" value="GST_CTER"/>
    <property type="match status" value="1"/>
</dbReference>
<dbReference type="InterPro" id="IPR004045">
    <property type="entry name" value="Glutathione_S-Trfase_N"/>
</dbReference>
<comment type="caution">
    <text evidence="3">The sequence shown here is derived from an EMBL/GenBank/DDBJ whole genome shotgun (WGS) entry which is preliminary data.</text>
</comment>
<dbReference type="InterPro" id="IPR036282">
    <property type="entry name" value="Glutathione-S-Trfase_C_sf"/>
</dbReference>
<sequence>MALVLHYFDGWGRAERTRWLLMSYNIDYTEKLYEWEEWLKLRSSIEFGQLPALEIDGHLIIQSIAIDKYIARKIGIVPTDTYQEYLIESLLLYFDDLFREYANFLIYASDLQGFIKYYNEELKDCLKWVENRIEANGNNGFVVGNSRTLADFVVAEFIIDIFLSGPRKGTLSPLIEAGNPKLVEFSRNFLASNISVATRVQTRADKDY</sequence>
<organism evidence="3 4">
    <name type="scientific">Stentor coeruleus</name>
    <dbReference type="NCBI Taxonomy" id="5963"/>
    <lineage>
        <taxon>Eukaryota</taxon>
        <taxon>Sar</taxon>
        <taxon>Alveolata</taxon>
        <taxon>Ciliophora</taxon>
        <taxon>Postciliodesmatophora</taxon>
        <taxon>Heterotrichea</taxon>
        <taxon>Heterotrichida</taxon>
        <taxon>Stentoridae</taxon>
        <taxon>Stentor</taxon>
    </lineage>
</organism>
<dbReference type="InterPro" id="IPR040079">
    <property type="entry name" value="Glutathione_S-Trfase"/>
</dbReference>
<proteinExistence type="predicted"/>
<dbReference type="SUPFAM" id="SSF47616">
    <property type="entry name" value="GST C-terminal domain-like"/>
    <property type="match status" value="1"/>
</dbReference>
<dbReference type="InterPro" id="IPR004046">
    <property type="entry name" value="GST_C"/>
</dbReference>